<organism evidence="1 2">
    <name type="scientific">Olea europaea subsp. europaea</name>
    <dbReference type="NCBI Taxonomy" id="158383"/>
    <lineage>
        <taxon>Eukaryota</taxon>
        <taxon>Viridiplantae</taxon>
        <taxon>Streptophyta</taxon>
        <taxon>Embryophyta</taxon>
        <taxon>Tracheophyta</taxon>
        <taxon>Spermatophyta</taxon>
        <taxon>Magnoliopsida</taxon>
        <taxon>eudicotyledons</taxon>
        <taxon>Gunneridae</taxon>
        <taxon>Pentapetalae</taxon>
        <taxon>asterids</taxon>
        <taxon>lamiids</taxon>
        <taxon>Lamiales</taxon>
        <taxon>Oleaceae</taxon>
        <taxon>Oleeae</taxon>
        <taxon>Olea</taxon>
    </lineage>
</organism>
<dbReference type="AlphaFoldDB" id="A0A8S0TJD8"/>
<dbReference type="Gramene" id="OE9A042438T1">
    <property type="protein sequence ID" value="OE9A042438C1"/>
    <property type="gene ID" value="OE9A042438"/>
</dbReference>
<evidence type="ECO:0000313" key="1">
    <source>
        <dbReference type="EMBL" id="CAA3004815.1"/>
    </source>
</evidence>
<sequence>MRREGRQETRRRQNISVLVSDLRASLPFALLLHELAGDEIYAPHPWRNIWRHGFDALDFGAVAVYLGCRCSGGKHGPHCVNRSCEPCRAKIQQCPLLFRFYHLKEQHPHEYRFTSTFLPRGGLIINHQHHQNMVQASVAPDCPGLSFGSNVNETVRQTHRA</sequence>
<dbReference type="Proteomes" id="UP000594638">
    <property type="component" value="Unassembled WGS sequence"/>
</dbReference>
<dbReference type="EMBL" id="CACTIH010006575">
    <property type="protein sequence ID" value="CAA3004815.1"/>
    <property type="molecule type" value="Genomic_DNA"/>
</dbReference>
<proteinExistence type="predicted"/>
<gene>
    <name evidence="1" type="ORF">OLEA9_A042438</name>
</gene>
<comment type="caution">
    <text evidence="1">The sequence shown here is derived from an EMBL/GenBank/DDBJ whole genome shotgun (WGS) entry which is preliminary data.</text>
</comment>
<accession>A0A8S0TJD8</accession>
<evidence type="ECO:0000313" key="2">
    <source>
        <dbReference type="Proteomes" id="UP000594638"/>
    </source>
</evidence>
<keyword evidence="2" id="KW-1185">Reference proteome</keyword>
<name>A0A8S0TJD8_OLEEU</name>
<reference evidence="1 2" key="1">
    <citation type="submission" date="2019-12" db="EMBL/GenBank/DDBJ databases">
        <authorList>
            <person name="Alioto T."/>
            <person name="Alioto T."/>
            <person name="Gomez Garrido J."/>
        </authorList>
    </citation>
    <scope>NUCLEOTIDE SEQUENCE [LARGE SCALE GENOMIC DNA]</scope>
</reference>
<protein>
    <submittedName>
        <fullName evidence="1">Uncharacterized protein</fullName>
    </submittedName>
</protein>